<dbReference type="PANTHER" id="PTHR40640">
    <property type="entry name" value="ANCHORED GLYCOPROTEIN, PUTATIVE (AFU_ORTHOLOGUE AFUA_8G04860)-RELATED"/>
    <property type="match status" value="1"/>
</dbReference>
<sequence>MKTIIMLGLSALASAHSNIVTMLLPNINVEPYAASIVNEDTAATTYAVSCGSGSNHCGGMPAFTAVQGSETAAYSFSLTASDVLVSYGCSVAGTTTAVCSEAVTGTGAESPGVSSFTLGASDIQFMLVPVTVAAGSITQGASGTAASASTVSTASVASATSTAHGVSTTSGAASTATHTSSESSTGATMTSPQSSASTKASTGGSMPLMTGNVQAVVGGAMLALVAAGL</sequence>
<proteinExistence type="predicted"/>
<reference evidence="4" key="1">
    <citation type="journal article" date="2015" name="Genome Announc.">
        <title>Genome sequence of the AIDS-associated pathogen Penicillium marneffei (ATCC18224) and its near taxonomic relative Talaromyces stipitatus (ATCC10500).</title>
        <authorList>
            <person name="Nierman W.C."/>
            <person name="Fedorova-Abrams N.D."/>
            <person name="Andrianopoulos A."/>
        </authorList>
    </citation>
    <scope>NUCLEOTIDE SEQUENCE [LARGE SCALE GENOMIC DNA]</scope>
    <source>
        <strain evidence="4">ATCC 18224 / CBS 334.59 / QM 7333</strain>
    </source>
</reference>
<protein>
    <recommendedName>
        <fullName evidence="5">GPI anchored protein</fullName>
    </recommendedName>
</protein>
<keyword evidence="4" id="KW-1185">Reference proteome</keyword>
<keyword evidence="2" id="KW-0732">Signal</keyword>
<dbReference type="Proteomes" id="UP000001294">
    <property type="component" value="Unassembled WGS sequence"/>
</dbReference>
<evidence type="ECO:0000256" key="2">
    <source>
        <dbReference type="SAM" id="SignalP"/>
    </source>
</evidence>
<evidence type="ECO:0000313" key="4">
    <source>
        <dbReference type="Proteomes" id="UP000001294"/>
    </source>
</evidence>
<dbReference type="EMBL" id="DS995904">
    <property type="protein sequence ID" value="EEA20233.1"/>
    <property type="molecule type" value="Genomic_DNA"/>
</dbReference>
<evidence type="ECO:0008006" key="5">
    <source>
        <dbReference type="Google" id="ProtNLM"/>
    </source>
</evidence>
<evidence type="ECO:0000256" key="1">
    <source>
        <dbReference type="SAM" id="MobiDB-lite"/>
    </source>
</evidence>
<dbReference type="OrthoDB" id="4991875at2759"/>
<gene>
    <name evidence="3" type="ORF">PMAA_040920</name>
</gene>
<dbReference type="AlphaFoldDB" id="B6QQ90"/>
<feature type="region of interest" description="Disordered" evidence="1">
    <location>
        <begin position="165"/>
        <end position="205"/>
    </location>
</feature>
<evidence type="ECO:0000313" key="3">
    <source>
        <dbReference type="EMBL" id="EEA20233.1"/>
    </source>
</evidence>
<accession>B6QQ90</accession>
<name>B6QQ90_TALMQ</name>
<dbReference type="HOGENOM" id="CLU_074173_2_1_1"/>
<organism evidence="3 4">
    <name type="scientific">Talaromyces marneffei (strain ATCC 18224 / CBS 334.59 / QM 7333)</name>
    <name type="common">Penicillium marneffei</name>
    <dbReference type="NCBI Taxonomy" id="441960"/>
    <lineage>
        <taxon>Eukaryota</taxon>
        <taxon>Fungi</taxon>
        <taxon>Dikarya</taxon>
        <taxon>Ascomycota</taxon>
        <taxon>Pezizomycotina</taxon>
        <taxon>Eurotiomycetes</taxon>
        <taxon>Eurotiomycetidae</taxon>
        <taxon>Eurotiales</taxon>
        <taxon>Trichocomaceae</taxon>
        <taxon>Talaromyces</taxon>
        <taxon>Talaromyces sect. Talaromyces</taxon>
    </lineage>
</organism>
<feature type="signal peptide" evidence="2">
    <location>
        <begin position="1"/>
        <end position="15"/>
    </location>
</feature>
<dbReference type="PhylomeDB" id="B6QQ90"/>
<feature type="chain" id="PRO_5013084719" description="GPI anchored protein" evidence="2">
    <location>
        <begin position="16"/>
        <end position="229"/>
    </location>
</feature>
<dbReference type="VEuPathDB" id="FungiDB:PMAA_040920"/>
<dbReference type="PANTHER" id="PTHR40640:SF1">
    <property type="entry name" value="ANCHORED GLYCOPROTEIN, PUTATIVE (AFU_ORTHOLOGUE AFUA_8G04860)-RELATED"/>
    <property type="match status" value="1"/>
</dbReference>